<evidence type="ECO:0000313" key="3">
    <source>
        <dbReference type="Proteomes" id="UP000301309"/>
    </source>
</evidence>
<comment type="caution">
    <text evidence="2">The sequence shown here is derived from an EMBL/GenBank/DDBJ whole genome shotgun (WGS) entry which is preliminary data.</text>
</comment>
<gene>
    <name evidence="2" type="ORF">SVIO_023400</name>
</gene>
<proteinExistence type="predicted"/>
<sequence>MTTLLDYCSLVRSKNAGPFTLTFDFMCHDQAAYDALVATGFLDKHLFSTLYGADPDRILVVNHPSALAVKVSLPRPTVQGGPHDTDCYAGQQYAPLMDMEIAQT</sequence>
<dbReference type="InterPro" id="IPR025496">
    <property type="entry name" value="DUF4387"/>
</dbReference>
<reference evidence="2 3" key="1">
    <citation type="journal article" date="2020" name="Int. J. Syst. Evol. Microbiol.">
        <title>Reclassification of Streptomyces castelarensis and Streptomyces sporoclivatus as later heterotypic synonyms of Streptomyces antimycoticus.</title>
        <authorList>
            <person name="Komaki H."/>
            <person name="Tamura T."/>
        </authorList>
    </citation>
    <scope>NUCLEOTIDE SEQUENCE [LARGE SCALE GENOMIC DNA]</scope>
    <source>
        <strain evidence="2 3">NBRC 13459</strain>
    </source>
</reference>
<dbReference type="Pfam" id="PF14330">
    <property type="entry name" value="DUF4387"/>
    <property type="match status" value="1"/>
</dbReference>
<keyword evidence="3" id="KW-1185">Reference proteome</keyword>
<dbReference type="AlphaFoldDB" id="A0A4D4KYW7"/>
<evidence type="ECO:0000259" key="1">
    <source>
        <dbReference type="Pfam" id="PF14330"/>
    </source>
</evidence>
<organism evidence="2 3">
    <name type="scientific">Streptomyces violaceusniger</name>
    <dbReference type="NCBI Taxonomy" id="68280"/>
    <lineage>
        <taxon>Bacteria</taxon>
        <taxon>Bacillati</taxon>
        <taxon>Actinomycetota</taxon>
        <taxon>Actinomycetes</taxon>
        <taxon>Kitasatosporales</taxon>
        <taxon>Streptomycetaceae</taxon>
        <taxon>Streptomyces</taxon>
        <taxon>Streptomyces violaceusniger group</taxon>
    </lineage>
</organism>
<accession>A0A4D4KYW7</accession>
<feature type="domain" description="DUF4387" evidence="1">
    <location>
        <begin position="4"/>
        <end position="100"/>
    </location>
</feature>
<protein>
    <submittedName>
        <fullName evidence="2">Acyl-CoA synthetase</fullName>
    </submittedName>
</protein>
<dbReference type="Proteomes" id="UP000301309">
    <property type="component" value="Unassembled WGS sequence"/>
</dbReference>
<dbReference type="OrthoDB" id="3296885at2"/>
<dbReference type="RefSeq" id="WP_137976934.1">
    <property type="nucleotide sequence ID" value="NZ_BAAASO010000005.1"/>
</dbReference>
<dbReference type="EMBL" id="BJHW01000001">
    <property type="protein sequence ID" value="GDY51717.1"/>
    <property type="molecule type" value="Genomic_DNA"/>
</dbReference>
<evidence type="ECO:0000313" key="2">
    <source>
        <dbReference type="EMBL" id="GDY51717.1"/>
    </source>
</evidence>
<name>A0A4D4KYW7_STRVO</name>